<evidence type="ECO:0008006" key="3">
    <source>
        <dbReference type="Google" id="ProtNLM"/>
    </source>
</evidence>
<name>A0ABS4CGJ2_9ENTE</name>
<dbReference type="SUPFAM" id="SSF56796">
    <property type="entry name" value="Dehydroquinate synthase-like"/>
    <property type="match status" value="1"/>
</dbReference>
<accession>A0ABS4CGJ2</accession>
<dbReference type="Proteomes" id="UP000673375">
    <property type="component" value="Unassembled WGS sequence"/>
</dbReference>
<reference evidence="1 2" key="1">
    <citation type="submission" date="2020-12" db="EMBL/GenBank/DDBJ databases">
        <title>Vagococcus allomyrinae sp. nov. and Enterococcus lavae sp. nov., isolated from the larvae of Allomyrina dichotoma.</title>
        <authorList>
            <person name="Lee S.D."/>
        </authorList>
    </citation>
    <scope>NUCLEOTIDE SEQUENCE [LARGE SCALE GENOMIC DNA]</scope>
    <source>
        <strain evidence="1 2">BWM-S5</strain>
    </source>
</reference>
<protein>
    <recommendedName>
        <fullName evidence="3">3-dehydroquinate synthase domain-containing protein</fullName>
    </recommendedName>
</protein>
<dbReference type="EMBL" id="JAEDXU010000002">
    <property type="protein sequence ID" value="MBP1045662.1"/>
    <property type="molecule type" value="Genomic_DNA"/>
</dbReference>
<evidence type="ECO:0000313" key="2">
    <source>
        <dbReference type="Proteomes" id="UP000673375"/>
    </source>
</evidence>
<keyword evidence="2" id="KW-1185">Reference proteome</keyword>
<organism evidence="1 2">
    <name type="scientific">Enterococcus larvae</name>
    <dbReference type="NCBI Taxonomy" id="2794352"/>
    <lineage>
        <taxon>Bacteria</taxon>
        <taxon>Bacillati</taxon>
        <taxon>Bacillota</taxon>
        <taxon>Bacilli</taxon>
        <taxon>Lactobacillales</taxon>
        <taxon>Enterococcaceae</taxon>
        <taxon>Enterococcus</taxon>
    </lineage>
</organism>
<dbReference type="RefSeq" id="WP_209556449.1">
    <property type="nucleotide sequence ID" value="NZ_JAEDXU010000002.1"/>
</dbReference>
<gene>
    <name evidence="1" type="ORF">I6N96_05180</name>
</gene>
<evidence type="ECO:0000313" key="1">
    <source>
        <dbReference type="EMBL" id="MBP1045662.1"/>
    </source>
</evidence>
<sequence>MEFVYEKKDHQSSVIYGETVASLLKNEPLEERHILLVTNQRYYDLFSDKLIQLFNERQNLDWYICKNDTHCNNFSELEALLTFVAAFPAKEDYLLIGLGNEGVMYLSAFINQTAVLTTELWLLPLSLQALSESLTGNGLIELNHKNALSVPSLATRIVYDQTMIKKDGDRQLIDFLVFIQCGLVCSHEFLRDLYKNFTDRSRLNQQSFNGLMEPMLGYYQKDEAAIHKFGQLFETAFYTVDGGHLLSVYMKSLLGSLLQLVWSQQKNGFSFHIKNFLVWLIRLGYPIEFPEQIFVSDYVQELLTCSEEFGEASCLLDIGVLGDKEFFEAEELIQAVEEYKNLIEKIKRGQ</sequence>
<proteinExistence type="predicted"/>
<dbReference type="Gene3D" id="3.40.50.1970">
    <property type="match status" value="1"/>
</dbReference>
<comment type="caution">
    <text evidence="1">The sequence shown here is derived from an EMBL/GenBank/DDBJ whole genome shotgun (WGS) entry which is preliminary data.</text>
</comment>